<evidence type="ECO:0000259" key="1">
    <source>
        <dbReference type="Pfam" id="PF06985"/>
    </source>
</evidence>
<reference evidence="2 3" key="1">
    <citation type="submission" date="2016-06" db="EMBL/GenBank/DDBJ databases">
        <title>Comparative genomics of the ectomycorrhizal sister species Rhizopogon vinicolor and Rhizopogon vesiculosus (Basidiomycota: Boletales) reveals a divergence of the mating type B locus.</title>
        <authorList>
            <consortium name="DOE Joint Genome Institute"/>
            <person name="Mujic A.B."/>
            <person name="Kuo A."/>
            <person name="Tritt A."/>
            <person name="Lipzen A."/>
            <person name="Chen C."/>
            <person name="Johnson J."/>
            <person name="Sharma A."/>
            <person name="Barry K."/>
            <person name="Grigoriev I.V."/>
            <person name="Spatafora J.W."/>
        </authorList>
    </citation>
    <scope>NUCLEOTIDE SEQUENCE [LARGE SCALE GENOMIC DNA]</scope>
    <source>
        <strain evidence="2 3">AM-OR11-026</strain>
    </source>
</reference>
<dbReference type="PANTHER" id="PTHR10622:SF10">
    <property type="entry name" value="HET DOMAIN-CONTAINING PROTEIN"/>
    <property type="match status" value="1"/>
</dbReference>
<gene>
    <name evidence="2" type="ORF">K503DRAFT_54641</name>
</gene>
<sequence length="487" mass="54893">MLGEMLWDQALLDAQKVTELNPSSYLGYQLEHEALHGAQRYDDAMTAFEIMLSKLDATHGAEIQVLRQQYISSSEAQGAIRKIIGTQMENAPPRLIDTSTGRLCDREAQIRAFETSTEYKELLSLTMKHVTLGMERIEKAVTTFFQYAMLSHRWEGKEPLLNEVQDNSVYELNPVEGIVKLQSFCKVARDRGYRWAWSDTCCIDKNNHIELQQSINSMFVWYRHSALTIIYLSDVLPSSKSGALAKSAWNSRGWTVQEFLAPEVILFYQKDWALYLDDRSSNHKESAAIMQELEDATGINGWALIAFHPGMRGAREKLQWASMRVTTLQEDIAYSLFGIFGVHLSPIYGENKQNALGRLLQEIIAQSGDITSLDWTGKSSTFNSCLPASITSYGAPPSALSSPLSEDEMQVSVSSLRDVVDLQLASRLYHTLDSLSAPRFAARRLRLPCITFAVTQVKRRRGQGQKTRVAFEIKANGLRDLLITTED</sequence>
<dbReference type="EMBL" id="KV449264">
    <property type="protein sequence ID" value="OAX31741.1"/>
    <property type="molecule type" value="Genomic_DNA"/>
</dbReference>
<feature type="domain" description="Heterokaryon incompatibility" evidence="1">
    <location>
        <begin position="147"/>
        <end position="236"/>
    </location>
</feature>
<dbReference type="Pfam" id="PF06985">
    <property type="entry name" value="HET"/>
    <property type="match status" value="1"/>
</dbReference>
<dbReference type="STRING" id="1314800.A0A1B7MGL0"/>
<dbReference type="PANTHER" id="PTHR10622">
    <property type="entry name" value="HET DOMAIN-CONTAINING PROTEIN"/>
    <property type="match status" value="1"/>
</dbReference>
<name>A0A1B7MGL0_9AGAM</name>
<keyword evidence="3" id="KW-1185">Reference proteome</keyword>
<dbReference type="InterPro" id="IPR010730">
    <property type="entry name" value="HET"/>
</dbReference>
<dbReference type="SUPFAM" id="SSF48452">
    <property type="entry name" value="TPR-like"/>
    <property type="match status" value="1"/>
</dbReference>
<dbReference type="OrthoDB" id="2423701at2759"/>
<proteinExistence type="predicted"/>
<dbReference type="Proteomes" id="UP000092154">
    <property type="component" value="Unassembled WGS sequence"/>
</dbReference>
<accession>A0A1B7MGL0</accession>
<evidence type="ECO:0000313" key="3">
    <source>
        <dbReference type="Proteomes" id="UP000092154"/>
    </source>
</evidence>
<evidence type="ECO:0000313" key="2">
    <source>
        <dbReference type="EMBL" id="OAX31741.1"/>
    </source>
</evidence>
<organism evidence="2 3">
    <name type="scientific">Rhizopogon vinicolor AM-OR11-026</name>
    <dbReference type="NCBI Taxonomy" id="1314800"/>
    <lineage>
        <taxon>Eukaryota</taxon>
        <taxon>Fungi</taxon>
        <taxon>Dikarya</taxon>
        <taxon>Basidiomycota</taxon>
        <taxon>Agaricomycotina</taxon>
        <taxon>Agaricomycetes</taxon>
        <taxon>Agaricomycetidae</taxon>
        <taxon>Boletales</taxon>
        <taxon>Suillineae</taxon>
        <taxon>Rhizopogonaceae</taxon>
        <taxon>Rhizopogon</taxon>
    </lineage>
</organism>
<dbReference type="AlphaFoldDB" id="A0A1B7MGL0"/>
<dbReference type="InParanoid" id="A0A1B7MGL0"/>
<dbReference type="InterPro" id="IPR011990">
    <property type="entry name" value="TPR-like_helical_dom_sf"/>
</dbReference>
<protein>
    <recommendedName>
        <fullName evidence="1">Heterokaryon incompatibility domain-containing protein</fullName>
    </recommendedName>
</protein>